<evidence type="ECO:0000313" key="3">
    <source>
        <dbReference type="EMBL" id="SHL03904.1"/>
    </source>
</evidence>
<dbReference type="Proteomes" id="UP000184120">
    <property type="component" value="Unassembled WGS sequence"/>
</dbReference>
<gene>
    <name evidence="2" type="ORF">GCM10010984_17590</name>
    <name evidence="3" type="ORF">SAMN05443634_105206</name>
</gene>
<evidence type="ECO:0000313" key="4">
    <source>
        <dbReference type="Proteomes" id="UP000184120"/>
    </source>
</evidence>
<reference evidence="4" key="2">
    <citation type="submission" date="2016-11" db="EMBL/GenBank/DDBJ databases">
        <authorList>
            <person name="Varghese N."/>
            <person name="Submissions S."/>
        </authorList>
    </citation>
    <scope>NUCLEOTIDE SEQUENCE [LARGE SCALE GENOMIC DNA]</scope>
    <source>
        <strain evidence="4">DSM 27989</strain>
    </source>
</reference>
<keyword evidence="5" id="KW-1185">Reference proteome</keyword>
<name>A0A1M6XD52_9FLAO</name>
<dbReference type="OrthoDB" id="1095452at2"/>
<reference evidence="5" key="4">
    <citation type="journal article" date="2019" name="Int. J. Syst. Evol. Microbiol.">
        <title>The Global Catalogue of Microorganisms (GCM) 10K type strain sequencing project: providing services to taxonomists for standard genome sequencing and annotation.</title>
        <authorList>
            <consortium name="The Broad Institute Genomics Platform"/>
            <consortium name="The Broad Institute Genome Sequencing Center for Infectious Disease"/>
            <person name="Wu L."/>
            <person name="Ma J."/>
        </authorList>
    </citation>
    <scope>NUCLEOTIDE SEQUENCE [LARGE SCALE GENOMIC DNA]</scope>
    <source>
        <strain evidence="5">CGMCC 1.12707</strain>
    </source>
</reference>
<dbReference type="RefSeq" id="WP_072931270.1">
    <property type="nucleotide sequence ID" value="NZ_BMFL01000011.1"/>
</dbReference>
<dbReference type="EMBL" id="BMFL01000011">
    <property type="protein sequence ID" value="GGF00488.1"/>
    <property type="molecule type" value="Genomic_DNA"/>
</dbReference>
<dbReference type="EMBL" id="FRBH01000005">
    <property type="protein sequence ID" value="SHL03904.1"/>
    <property type="molecule type" value="Genomic_DNA"/>
</dbReference>
<dbReference type="STRING" id="1434701.SAMN05443634_105206"/>
<organism evidence="3 4">
    <name type="scientific">Chishuiella changwenlii</name>
    <dbReference type="NCBI Taxonomy" id="1434701"/>
    <lineage>
        <taxon>Bacteria</taxon>
        <taxon>Pseudomonadati</taxon>
        <taxon>Bacteroidota</taxon>
        <taxon>Flavobacteriia</taxon>
        <taxon>Flavobacteriales</taxon>
        <taxon>Weeksellaceae</taxon>
        <taxon>Chishuiella</taxon>
    </lineage>
</organism>
<keyword evidence="1" id="KW-0732">Signal</keyword>
<reference evidence="2" key="5">
    <citation type="submission" date="2024-05" db="EMBL/GenBank/DDBJ databases">
        <authorList>
            <person name="Sun Q."/>
            <person name="Zhou Y."/>
        </authorList>
    </citation>
    <scope>NUCLEOTIDE SEQUENCE</scope>
    <source>
        <strain evidence="2">CGMCC 1.12707</strain>
    </source>
</reference>
<sequence length="270" mass="31778">MKKLILFTFLLIFNFSFAQERELNDSTYFISGINTYGKYYRSLNDAKDLYSKNATYVEEPTPVLLVEYIPNRIFKGFLKDDYENPIYIKEEDFSNDSENILEREYLRRSKDKGAELRTNIAKYIITSLIIKESDKEIRKYENYQKKGLIITSKEYVYEDYSDAFGLDLQFYNGYKKTIKYIELTVRSYNQVGDAQSDYFGKTVVRPRVIGPLKHDEFSSVEFNNLFYDVNDVISYLVITYMKVTFMDGTVKEIKNVNNNLGEDVYNGKGK</sequence>
<proteinExistence type="predicted"/>
<dbReference type="Proteomes" id="UP000650994">
    <property type="component" value="Unassembled WGS sequence"/>
</dbReference>
<reference evidence="2" key="1">
    <citation type="journal article" date="2014" name="Int. J. Syst. Evol. Microbiol.">
        <title>Complete genome of a new Firmicutes species belonging to the dominant human colonic microbiota ('Ruminococcus bicirculans') reveals two chromosomes and a selective capacity to utilize plant glucans.</title>
        <authorList>
            <consortium name="NISC Comparative Sequencing Program"/>
            <person name="Wegmann U."/>
            <person name="Louis P."/>
            <person name="Goesmann A."/>
            <person name="Henrissat B."/>
            <person name="Duncan S.H."/>
            <person name="Flint H.J."/>
        </authorList>
    </citation>
    <scope>NUCLEOTIDE SEQUENCE</scope>
    <source>
        <strain evidence="2">CGMCC 1.12707</strain>
    </source>
</reference>
<dbReference type="AlphaFoldDB" id="A0A1M6XD52"/>
<feature type="signal peptide" evidence="1">
    <location>
        <begin position="1"/>
        <end position="18"/>
    </location>
</feature>
<evidence type="ECO:0000313" key="2">
    <source>
        <dbReference type="EMBL" id="GGF00488.1"/>
    </source>
</evidence>
<evidence type="ECO:0000256" key="1">
    <source>
        <dbReference type="SAM" id="SignalP"/>
    </source>
</evidence>
<protein>
    <submittedName>
        <fullName evidence="3">Uncharacterized protein</fullName>
    </submittedName>
</protein>
<evidence type="ECO:0000313" key="5">
    <source>
        <dbReference type="Proteomes" id="UP000650994"/>
    </source>
</evidence>
<accession>A0A1M6XD52</accession>
<reference evidence="3" key="3">
    <citation type="submission" date="2016-11" db="EMBL/GenBank/DDBJ databases">
        <authorList>
            <person name="Jaros S."/>
            <person name="Januszkiewicz K."/>
            <person name="Wedrychowicz H."/>
        </authorList>
    </citation>
    <scope>NUCLEOTIDE SEQUENCE [LARGE SCALE GENOMIC DNA]</scope>
    <source>
        <strain evidence="3">DSM 27989</strain>
    </source>
</reference>
<feature type="chain" id="PRO_5013133434" evidence="1">
    <location>
        <begin position="19"/>
        <end position="270"/>
    </location>
</feature>